<evidence type="ECO:0000313" key="3">
    <source>
        <dbReference type="Proteomes" id="UP000057820"/>
    </source>
</evidence>
<dbReference type="GO" id="GO:0016853">
    <property type="term" value="F:isomerase activity"/>
    <property type="evidence" value="ECO:0007669"/>
    <property type="project" value="UniProtKB-KW"/>
</dbReference>
<dbReference type="InterPro" id="IPR037401">
    <property type="entry name" value="SnoaL-like"/>
</dbReference>
<dbReference type="SUPFAM" id="SSF54427">
    <property type="entry name" value="NTF2-like"/>
    <property type="match status" value="1"/>
</dbReference>
<reference evidence="3" key="1">
    <citation type="submission" date="2015-03" db="EMBL/GenBank/DDBJ databases">
        <authorList>
            <consortium name="Pathogen Informatics"/>
        </authorList>
    </citation>
    <scope>NUCLEOTIDE SEQUENCE [LARGE SCALE GENOMIC DNA]</scope>
    <source>
        <strain evidence="3">NCTC11134</strain>
    </source>
</reference>
<sequence length="127" mass="13733">MATAIEDYYATVDSGRLAEATAMLADDVEFAMVLPNGINLGRGRAAMLDYLAGRPPVDRRHRVLRVAADGDTMFAYGEVTEQGGRVTTGHFVGAMHVGADGLIDRYQVSFSVDFALVPDRPTRSSPR</sequence>
<name>A0A0H5P1Q4_NOCFR</name>
<evidence type="ECO:0000259" key="1">
    <source>
        <dbReference type="Pfam" id="PF12680"/>
    </source>
</evidence>
<organism evidence="2 3">
    <name type="scientific">Nocardia farcinica</name>
    <dbReference type="NCBI Taxonomy" id="37329"/>
    <lineage>
        <taxon>Bacteria</taxon>
        <taxon>Bacillati</taxon>
        <taxon>Actinomycetota</taxon>
        <taxon>Actinomycetes</taxon>
        <taxon>Mycobacteriales</taxon>
        <taxon>Nocardiaceae</taxon>
        <taxon>Nocardia</taxon>
    </lineage>
</organism>
<dbReference type="InterPro" id="IPR032710">
    <property type="entry name" value="NTF2-like_dom_sf"/>
</dbReference>
<accession>A0A0H5P1Q4</accession>
<protein>
    <submittedName>
        <fullName evidence="2">Ketosteroid isomerase-related protein</fullName>
    </submittedName>
</protein>
<proteinExistence type="predicted"/>
<keyword evidence="2" id="KW-0413">Isomerase</keyword>
<gene>
    <name evidence="2" type="ORF">ERS450000_01822</name>
</gene>
<dbReference type="Gene3D" id="3.10.450.50">
    <property type="match status" value="1"/>
</dbReference>
<dbReference type="Pfam" id="PF12680">
    <property type="entry name" value="SnoaL_2"/>
    <property type="match status" value="1"/>
</dbReference>
<evidence type="ECO:0000313" key="2">
    <source>
        <dbReference type="EMBL" id="CRY76376.1"/>
    </source>
</evidence>
<dbReference type="EMBL" id="LN868938">
    <property type="protein sequence ID" value="CRY76376.1"/>
    <property type="molecule type" value="Genomic_DNA"/>
</dbReference>
<dbReference type="KEGG" id="nfr:ERS450000_01822"/>
<feature type="domain" description="SnoaL-like" evidence="1">
    <location>
        <begin position="5"/>
        <end position="105"/>
    </location>
</feature>
<dbReference type="AlphaFoldDB" id="A0A0H5P1Q4"/>
<dbReference type="Proteomes" id="UP000057820">
    <property type="component" value="Chromosome 1"/>
</dbReference>
<dbReference type="RefSeq" id="WP_060591911.1">
    <property type="nucleotide sequence ID" value="NZ_CP031418.1"/>
</dbReference>